<feature type="domain" description="CAAX prenyl protease 2/Lysostaphin resistance protein A-like" evidence="2">
    <location>
        <begin position="182"/>
        <end position="278"/>
    </location>
</feature>
<protein>
    <recommendedName>
        <fullName evidence="2">CAAX prenyl protease 2/Lysostaphin resistance protein A-like domain-containing protein</fullName>
    </recommendedName>
</protein>
<dbReference type="GO" id="GO:0004175">
    <property type="term" value="F:endopeptidase activity"/>
    <property type="evidence" value="ECO:0007669"/>
    <property type="project" value="UniProtKB-ARBA"/>
</dbReference>
<dbReference type="Proteomes" id="UP000262583">
    <property type="component" value="Chromosome"/>
</dbReference>
<accession>A0A2Z4Y3N2</accession>
<keyword evidence="1" id="KW-1133">Transmembrane helix</keyword>
<organism evidence="3 4">
    <name type="scientific">Sumerlaea chitinivorans</name>
    <dbReference type="NCBI Taxonomy" id="2250252"/>
    <lineage>
        <taxon>Bacteria</taxon>
        <taxon>Candidatus Sumerlaeota</taxon>
        <taxon>Candidatus Sumerlaeia</taxon>
        <taxon>Candidatus Sumerlaeales</taxon>
        <taxon>Candidatus Sumerlaeaceae</taxon>
        <taxon>Candidatus Sumerlaea</taxon>
    </lineage>
</organism>
<feature type="transmembrane region" description="Helical" evidence="1">
    <location>
        <begin position="17"/>
        <end position="35"/>
    </location>
</feature>
<proteinExistence type="predicted"/>
<evidence type="ECO:0000259" key="2">
    <source>
        <dbReference type="Pfam" id="PF02517"/>
    </source>
</evidence>
<feature type="transmembrane region" description="Helical" evidence="1">
    <location>
        <begin position="140"/>
        <end position="161"/>
    </location>
</feature>
<feature type="transmembrane region" description="Helical" evidence="1">
    <location>
        <begin position="55"/>
        <end position="79"/>
    </location>
</feature>
<reference evidence="3 4" key="1">
    <citation type="submission" date="2018-05" db="EMBL/GenBank/DDBJ databases">
        <title>A metagenomic window into the 2 km-deep terrestrial subsurface aquifer revealed taxonomically and functionally diverse microbial community comprising novel uncultured bacterial lineages.</title>
        <authorList>
            <person name="Kadnikov V.V."/>
            <person name="Mardanov A.V."/>
            <person name="Beletsky A.V."/>
            <person name="Banks D."/>
            <person name="Pimenov N.V."/>
            <person name="Frank Y.A."/>
            <person name="Karnachuk O.V."/>
            <person name="Ravin N.V."/>
        </authorList>
    </citation>
    <scope>NUCLEOTIDE SEQUENCE [LARGE SCALE GENOMIC DNA]</scope>
    <source>
        <strain evidence="3">BY</strain>
    </source>
</reference>
<dbReference type="Pfam" id="PF02517">
    <property type="entry name" value="Rce1-like"/>
    <property type="match status" value="1"/>
</dbReference>
<evidence type="ECO:0000313" key="4">
    <source>
        <dbReference type="Proteomes" id="UP000262583"/>
    </source>
</evidence>
<keyword evidence="1" id="KW-0812">Transmembrane</keyword>
<evidence type="ECO:0000313" key="3">
    <source>
        <dbReference type="EMBL" id="AXA35811.1"/>
    </source>
</evidence>
<dbReference type="GO" id="GO:0080120">
    <property type="term" value="P:CAAX-box protein maturation"/>
    <property type="evidence" value="ECO:0007669"/>
    <property type="project" value="UniProtKB-ARBA"/>
</dbReference>
<name>A0A2Z4Y3N2_SUMC1</name>
<keyword evidence="1" id="KW-0472">Membrane</keyword>
<dbReference type="InterPro" id="IPR003675">
    <property type="entry name" value="Rce1/LyrA-like_dom"/>
</dbReference>
<dbReference type="KEGG" id="schv:BRCON_1034"/>
<feature type="transmembrane region" description="Helical" evidence="1">
    <location>
        <begin position="219"/>
        <end position="237"/>
    </location>
</feature>
<dbReference type="EMBL" id="CP030759">
    <property type="protein sequence ID" value="AXA35811.1"/>
    <property type="molecule type" value="Genomic_DNA"/>
</dbReference>
<dbReference type="AlphaFoldDB" id="A0A2Z4Y3N2"/>
<evidence type="ECO:0000256" key="1">
    <source>
        <dbReference type="SAM" id="Phobius"/>
    </source>
</evidence>
<sequence length="284" mass="31946">MIGAPTVESFLQVTERITVLGHSGALLAAYCFFLYRLRDIHLRRHRHQSVSARHLWFPVVLGGVLGGSYAVVFCATLWLSAPAYFRWSYGIEAIMRGVSILFFVVGGAALSPRLALPFFPLTRRCLRGEWRKLRPSWRSVLIFVLMWAVCFMSTAWLVSAFDVRTGRALEDPVLQQLQRHAGLMLVFAVNAAVWEECTYRQFLFPFFAWAGSFVLKKHVALVVSAALVTVLFAIAHSGTMEPIGAKLFQVALLSLCTLVCQKKFGIEVTILFHAWFNVSMVLLT</sequence>
<feature type="transmembrane region" description="Helical" evidence="1">
    <location>
        <begin position="99"/>
        <end position="119"/>
    </location>
</feature>
<gene>
    <name evidence="3" type="ORF">BRCON_1034</name>
</gene>